<dbReference type="InterPro" id="IPR050736">
    <property type="entry name" value="Sensor_HK_Regulatory"/>
</dbReference>
<sequence length="464" mass="50054">MDAYLDAVWDRLSGAARSDASLLHETRKRLLTLTALLTIIIASVWVVLTNASVIGGRPFVAFLCALTPFAFAPFPYLALRSKINLDLLCQGYLVTLYSVVTLTAGALGGVVSTTSFFLILVPLLGSLLLGVRVGMIWVLVVTLTYAGLHFGRELLPPSSYETLGSAPNDWMRMEEVSFWNAAMMTLLALAASLSVANFRAVVGKSSALLIEAANRANDARQGQAAAEEVSRSKSEFMANVSHELRTPLNAIIGYSEMLIEDADHNGAGDKAGDNRRVLEAALKLRTMINDVLKLAAIDAGKLAVELDECQPTELVQEAIDAVDQLVRANGDEISIVDTTPPGVWLSDGDKLSLCLRGLLLNAAQSTVNGHIEVRISQKISEGLNWLVIEIEDDGVSLDPNRLQNLFEPFSQPESAKTRYFEGMGLGLALSQRLARLLGGEVRASCAARGGACFRVEVPAQFSHR</sequence>
<keyword evidence="5" id="KW-0418">Kinase</keyword>
<dbReference type="CDD" id="cd00082">
    <property type="entry name" value="HisKA"/>
    <property type="match status" value="1"/>
</dbReference>
<keyword evidence="3" id="KW-0597">Phosphoprotein</keyword>
<keyword evidence="10" id="KW-1185">Reference proteome</keyword>
<feature type="transmembrane region" description="Helical" evidence="7">
    <location>
        <begin position="60"/>
        <end position="79"/>
    </location>
</feature>
<keyword evidence="7" id="KW-1133">Transmembrane helix</keyword>
<feature type="domain" description="Histidine kinase" evidence="8">
    <location>
        <begin position="239"/>
        <end position="461"/>
    </location>
</feature>
<proteinExistence type="predicted"/>
<evidence type="ECO:0000256" key="7">
    <source>
        <dbReference type="SAM" id="Phobius"/>
    </source>
</evidence>
<dbReference type="GO" id="GO:0000155">
    <property type="term" value="F:phosphorelay sensor kinase activity"/>
    <property type="evidence" value="ECO:0007669"/>
    <property type="project" value="InterPro"/>
</dbReference>
<dbReference type="PANTHER" id="PTHR43711">
    <property type="entry name" value="TWO-COMPONENT HISTIDINE KINASE"/>
    <property type="match status" value="1"/>
</dbReference>
<dbReference type="InterPro" id="IPR036890">
    <property type="entry name" value="HATPase_C_sf"/>
</dbReference>
<feature type="transmembrane region" description="Helical" evidence="7">
    <location>
        <begin position="30"/>
        <end position="48"/>
    </location>
</feature>
<keyword evidence="6" id="KW-0902">Two-component regulatory system</keyword>
<evidence type="ECO:0000259" key="8">
    <source>
        <dbReference type="PROSITE" id="PS50109"/>
    </source>
</evidence>
<dbReference type="InterPro" id="IPR003594">
    <property type="entry name" value="HATPase_dom"/>
</dbReference>
<dbReference type="SUPFAM" id="SSF55874">
    <property type="entry name" value="ATPase domain of HSP90 chaperone/DNA topoisomerase II/histidine kinase"/>
    <property type="match status" value="1"/>
</dbReference>
<dbReference type="SMART" id="SM00388">
    <property type="entry name" value="HisKA"/>
    <property type="match status" value="1"/>
</dbReference>
<dbReference type="Pfam" id="PF02518">
    <property type="entry name" value="HATPase_c"/>
    <property type="match status" value="1"/>
</dbReference>
<organism evidence="9 10">
    <name type="scientific">Candidatus Viadribacter manganicus</name>
    <dbReference type="NCBI Taxonomy" id="1759059"/>
    <lineage>
        <taxon>Bacteria</taxon>
        <taxon>Pseudomonadati</taxon>
        <taxon>Pseudomonadota</taxon>
        <taxon>Alphaproteobacteria</taxon>
        <taxon>Hyphomonadales</taxon>
        <taxon>Hyphomonadaceae</taxon>
        <taxon>Candidatus Viadribacter</taxon>
    </lineage>
</organism>
<evidence type="ECO:0000313" key="10">
    <source>
        <dbReference type="Proteomes" id="UP000092498"/>
    </source>
</evidence>
<comment type="catalytic activity">
    <reaction evidence="1">
        <text>ATP + protein L-histidine = ADP + protein N-phospho-L-histidine.</text>
        <dbReference type="EC" id="2.7.13.3"/>
    </reaction>
</comment>
<evidence type="ECO:0000313" key="9">
    <source>
        <dbReference type="EMBL" id="ANP45669.1"/>
    </source>
</evidence>
<name>A0A1B1AGI1_9PROT</name>
<dbReference type="RefSeq" id="WP_066769371.1">
    <property type="nucleotide sequence ID" value="NZ_CP013244.1"/>
</dbReference>
<dbReference type="FunCoup" id="A0A1B1AGI1">
    <property type="interactions" value="161"/>
</dbReference>
<evidence type="ECO:0000256" key="1">
    <source>
        <dbReference type="ARBA" id="ARBA00000085"/>
    </source>
</evidence>
<keyword evidence="7" id="KW-0472">Membrane</keyword>
<evidence type="ECO:0000256" key="6">
    <source>
        <dbReference type="ARBA" id="ARBA00023012"/>
    </source>
</evidence>
<dbReference type="KEGG" id="cbot:ATE48_06910"/>
<dbReference type="EMBL" id="CP013244">
    <property type="protein sequence ID" value="ANP45669.1"/>
    <property type="molecule type" value="Genomic_DNA"/>
</dbReference>
<dbReference type="PANTHER" id="PTHR43711:SF26">
    <property type="entry name" value="SENSOR HISTIDINE KINASE RCSC"/>
    <property type="match status" value="1"/>
</dbReference>
<dbReference type="AlphaFoldDB" id="A0A1B1AGI1"/>
<dbReference type="InterPro" id="IPR004358">
    <property type="entry name" value="Sig_transdc_His_kin-like_C"/>
</dbReference>
<feature type="transmembrane region" description="Helical" evidence="7">
    <location>
        <begin position="127"/>
        <end position="148"/>
    </location>
</feature>
<dbReference type="Pfam" id="PF00512">
    <property type="entry name" value="HisKA"/>
    <property type="match status" value="1"/>
</dbReference>
<dbReference type="EC" id="2.7.13.3" evidence="2"/>
<dbReference type="Gene3D" id="1.10.287.130">
    <property type="match status" value="1"/>
</dbReference>
<gene>
    <name evidence="9" type="ORF">ATE48_06910</name>
</gene>
<evidence type="ECO:0000256" key="5">
    <source>
        <dbReference type="ARBA" id="ARBA00022777"/>
    </source>
</evidence>
<dbReference type="InterPro" id="IPR036097">
    <property type="entry name" value="HisK_dim/P_sf"/>
</dbReference>
<evidence type="ECO:0000256" key="2">
    <source>
        <dbReference type="ARBA" id="ARBA00012438"/>
    </source>
</evidence>
<dbReference type="InParanoid" id="A0A1B1AGI1"/>
<dbReference type="Proteomes" id="UP000092498">
    <property type="component" value="Chromosome"/>
</dbReference>
<dbReference type="SMART" id="SM00387">
    <property type="entry name" value="HATPase_c"/>
    <property type="match status" value="1"/>
</dbReference>
<dbReference type="InterPro" id="IPR003661">
    <property type="entry name" value="HisK_dim/P_dom"/>
</dbReference>
<dbReference type="Gene3D" id="3.30.565.10">
    <property type="entry name" value="Histidine kinase-like ATPase, C-terminal domain"/>
    <property type="match status" value="1"/>
</dbReference>
<keyword evidence="4" id="KW-0808">Transferase</keyword>
<dbReference type="OrthoDB" id="9801651at2"/>
<feature type="transmembrane region" description="Helical" evidence="7">
    <location>
        <begin position="178"/>
        <end position="198"/>
    </location>
</feature>
<reference evidence="9 10" key="1">
    <citation type="submission" date="2015-11" db="EMBL/GenBank/DDBJ databases">
        <title>Whole-Genome Sequence of Candidatus Oderbacter manganicum from the National Park Lower Oder Valley, Germany.</title>
        <authorList>
            <person name="Braun B."/>
            <person name="Liere K."/>
            <person name="Szewzyk U."/>
        </authorList>
    </citation>
    <scope>NUCLEOTIDE SEQUENCE [LARGE SCALE GENOMIC DNA]</scope>
    <source>
        <strain evidence="9 10">OTSz_A_272</strain>
    </source>
</reference>
<feature type="transmembrane region" description="Helical" evidence="7">
    <location>
        <begin position="91"/>
        <end position="121"/>
    </location>
</feature>
<dbReference type="STRING" id="1759059.ATE48_06910"/>
<accession>A0A1B1AGI1</accession>
<dbReference type="PRINTS" id="PR00344">
    <property type="entry name" value="BCTRLSENSOR"/>
</dbReference>
<evidence type="ECO:0000256" key="3">
    <source>
        <dbReference type="ARBA" id="ARBA00022553"/>
    </source>
</evidence>
<protein>
    <recommendedName>
        <fullName evidence="2">histidine kinase</fullName>
        <ecNumber evidence="2">2.7.13.3</ecNumber>
    </recommendedName>
</protein>
<keyword evidence="7" id="KW-0812">Transmembrane</keyword>
<dbReference type="SUPFAM" id="SSF47384">
    <property type="entry name" value="Homodimeric domain of signal transducing histidine kinase"/>
    <property type="match status" value="1"/>
</dbReference>
<evidence type="ECO:0000256" key="4">
    <source>
        <dbReference type="ARBA" id="ARBA00022679"/>
    </source>
</evidence>
<dbReference type="PROSITE" id="PS50109">
    <property type="entry name" value="HIS_KIN"/>
    <property type="match status" value="1"/>
</dbReference>
<dbReference type="InterPro" id="IPR005467">
    <property type="entry name" value="His_kinase_dom"/>
</dbReference>